<keyword evidence="8" id="KW-1185">Reference proteome</keyword>
<evidence type="ECO:0000256" key="6">
    <source>
        <dbReference type="ARBA" id="ARBA00023136"/>
    </source>
</evidence>
<keyword evidence="6" id="KW-0472">Membrane</keyword>
<proteinExistence type="predicted"/>
<dbReference type="GO" id="GO:0005739">
    <property type="term" value="C:mitochondrion"/>
    <property type="evidence" value="ECO:0007669"/>
    <property type="project" value="UniProtKB-SubCell"/>
</dbReference>
<dbReference type="SUPFAM" id="SSF52540">
    <property type="entry name" value="P-loop containing nucleoside triphosphate hydrolases"/>
    <property type="match status" value="1"/>
</dbReference>
<dbReference type="InterPro" id="IPR052374">
    <property type="entry name" value="SERAC1"/>
</dbReference>
<dbReference type="InterPro" id="IPR029058">
    <property type="entry name" value="AB_hydrolase_fold"/>
</dbReference>
<dbReference type="PANTHER" id="PTHR48182:SF2">
    <property type="entry name" value="PROTEIN SERAC1"/>
    <property type="match status" value="1"/>
</dbReference>
<evidence type="ECO:0000256" key="5">
    <source>
        <dbReference type="ARBA" id="ARBA00023128"/>
    </source>
</evidence>
<dbReference type="PANTHER" id="PTHR48182">
    <property type="entry name" value="PROTEIN SERAC1"/>
    <property type="match status" value="1"/>
</dbReference>
<sequence length="879" mass="99132">MPSCMWVMKQVNDAVFRAYPKDINGWTPTIQIVFFHGLTRPEQEDSYISTWTTKFDSGGAGVCWPAVWLPSLFSGAGIYLVSYDSSSRTDAQNGRSDLFLAAESVLWNLLDAGIGQISQCPVILVAHDLGGLLIKKICCEAQSFRRRGKKASFLKQLKGIYFLAVPHSGLPLSEDRDARSKIYAEMAELGEEVARLNHLFRALEHSWKSITVYATHAHETYEDDFKNREGHEAVFRHGCCFVECGPAAEVVKVQRDLLYRLLGKNRARKYDRQDDPRILKQVVEDHLQELDVLIILDNLWDDYLLERLVVGGKTVKYLVTGHQCHRQRVDSWECIAIKILEETGCNPLALDTLSLTVREKQRTEIREWLEILEHIHLYLERCGHGDTSTTYPRGFFASMTYAVERLTDGRRPELELLYVISLLQGPAIHPTVIKSLTGCIAPHLESQVSVLLRHLELLTLLQRRDAGDESAGSGLDEYVSINPSRQHYMLHSKKGPVVSVREKIDSLLFPPPNVSVREKIESLLFHPSRYRSAQALCLLYGESNTRATIATQRGISISRFSSQFRTLEAARELLFPFVPGFLPQSDTSDTRHVPWDVRRASSGTEVILKLLDTPSTREFNASRVLVDLFLAMDPKSSFDLLHCFQLAFYSLLNQFVEHREVVEAFHMLEGFIEGIICRGRFSDKFSIPVLEVSSHSDDAFGPVDDSMWDELQKSIEDTACITNRMYASTVGSRPYLKLGPGAIEAMVTSLSAAKSRTEEAQFEAVAIFAFTVLASEDPKFLFVFDAVESLLGVLQGKKETSGGSEVDEVNLVRLSEILVMVALRHGFVNGLQMDANLLESDQFKVLIEEAVTSLVQRALEFEHRSLSRCALRTITHMVY</sequence>
<evidence type="ECO:0000256" key="3">
    <source>
        <dbReference type="ARBA" id="ARBA00004370"/>
    </source>
</evidence>
<evidence type="ECO:0000256" key="2">
    <source>
        <dbReference type="ARBA" id="ARBA00004240"/>
    </source>
</evidence>
<evidence type="ECO:0000313" key="8">
    <source>
        <dbReference type="Proteomes" id="UP001633002"/>
    </source>
</evidence>
<dbReference type="InterPro" id="IPR027417">
    <property type="entry name" value="P-loop_NTPase"/>
</dbReference>
<keyword evidence="4" id="KW-0256">Endoplasmic reticulum</keyword>
<dbReference type="Gene3D" id="3.40.50.300">
    <property type="entry name" value="P-loop containing nucleotide triphosphate hydrolases"/>
    <property type="match status" value="1"/>
</dbReference>
<dbReference type="GO" id="GO:0005783">
    <property type="term" value="C:endoplasmic reticulum"/>
    <property type="evidence" value="ECO:0007669"/>
    <property type="project" value="UniProtKB-SubCell"/>
</dbReference>
<evidence type="ECO:0000313" key="7">
    <source>
        <dbReference type="EMBL" id="KAL3687379.1"/>
    </source>
</evidence>
<dbReference type="GO" id="GO:0016020">
    <property type="term" value="C:membrane"/>
    <property type="evidence" value="ECO:0007669"/>
    <property type="project" value="UniProtKB-SubCell"/>
</dbReference>
<name>A0ABD3HDH6_9MARC</name>
<dbReference type="Proteomes" id="UP001633002">
    <property type="component" value="Unassembled WGS sequence"/>
</dbReference>
<dbReference type="SUPFAM" id="SSF53474">
    <property type="entry name" value="alpha/beta-Hydrolases"/>
    <property type="match status" value="1"/>
</dbReference>
<organism evidence="7 8">
    <name type="scientific">Riccia sorocarpa</name>
    <dbReference type="NCBI Taxonomy" id="122646"/>
    <lineage>
        <taxon>Eukaryota</taxon>
        <taxon>Viridiplantae</taxon>
        <taxon>Streptophyta</taxon>
        <taxon>Embryophyta</taxon>
        <taxon>Marchantiophyta</taxon>
        <taxon>Marchantiopsida</taxon>
        <taxon>Marchantiidae</taxon>
        <taxon>Marchantiales</taxon>
        <taxon>Ricciaceae</taxon>
        <taxon>Riccia</taxon>
    </lineage>
</organism>
<dbReference type="AlphaFoldDB" id="A0ABD3HDH6"/>
<comment type="subcellular location">
    <subcellularLocation>
        <location evidence="2">Endoplasmic reticulum</location>
    </subcellularLocation>
    <subcellularLocation>
        <location evidence="3">Membrane</location>
    </subcellularLocation>
    <subcellularLocation>
        <location evidence="1">Mitochondrion</location>
    </subcellularLocation>
</comment>
<evidence type="ECO:0000256" key="4">
    <source>
        <dbReference type="ARBA" id="ARBA00022824"/>
    </source>
</evidence>
<gene>
    <name evidence="7" type="ORF">R1sor_013688</name>
</gene>
<keyword evidence="5" id="KW-0496">Mitochondrion</keyword>
<comment type="caution">
    <text evidence="7">The sequence shown here is derived from an EMBL/GenBank/DDBJ whole genome shotgun (WGS) entry which is preliminary data.</text>
</comment>
<reference evidence="7 8" key="1">
    <citation type="submission" date="2024-09" db="EMBL/GenBank/DDBJ databases">
        <title>Chromosome-scale assembly of Riccia sorocarpa.</title>
        <authorList>
            <person name="Paukszto L."/>
        </authorList>
    </citation>
    <scope>NUCLEOTIDE SEQUENCE [LARGE SCALE GENOMIC DNA]</scope>
    <source>
        <strain evidence="7">LP-2024</strain>
        <tissue evidence="7">Aerial parts of the thallus</tissue>
    </source>
</reference>
<dbReference type="EMBL" id="JBJQOH010000004">
    <property type="protein sequence ID" value="KAL3687379.1"/>
    <property type="molecule type" value="Genomic_DNA"/>
</dbReference>
<evidence type="ECO:0000256" key="1">
    <source>
        <dbReference type="ARBA" id="ARBA00004173"/>
    </source>
</evidence>
<protein>
    <submittedName>
        <fullName evidence="7">Uncharacterized protein</fullName>
    </submittedName>
</protein>
<accession>A0ABD3HDH6</accession>